<evidence type="ECO:0000313" key="1">
    <source>
        <dbReference type="EMBL" id="GBG35453.1"/>
    </source>
</evidence>
<proteinExistence type="predicted"/>
<organism evidence="1">
    <name type="scientific">Metapenaeus ensis nimavirus</name>
    <dbReference type="NCBI Taxonomy" id="2133794"/>
    <lineage>
        <taxon>Viruses</taxon>
        <taxon>Viruses incertae sedis</taxon>
        <taxon>Naldaviricetes</taxon>
        <taxon>Nimaviridae</taxon>
    </lineage>
</organism>
<dbReference type="EMBL" id="BFCE01000002">
    <property type="protein sequence ID" value="GBG35453.1"/>
    <property type="molecule type" value="Genomic_DNA"/>
</dbReference>
<reference evidence="1" key="1">
    <citation type="journal article" date="2018" name="J. Virol.">
        <title>Crustacean Genome Exploration Reveals the Evolutionary Origin of White Spot Syndrome Virus.</title>
        <authorList>
            <person name="Kawato S."/>
            <person name="Shitara A."/>
            <person name="Wang Y."/>
            <person name="Nozaki R."/>
            <person name="Kondo H."/>
            <person name="Hirono I."/>
        </authorList>
    </citation>
    <scope>NUCLEOTIDE SEQUENCE</scope>
    <source>
        <strain evidence="1">Mikawa-1</strain>
    </source>
</reference>
<sequence length="533" mass="60665">MGKESGARPVSFAIPGDNASNEGTYMRYAFVLMAIQKLRHRIFFDTPNLNYGYCLERHEEEIALVLCIDPNSVQGLSLSEYRRLIRRRRKSKHWICVNVSDPDTDPITECGFSIAVSAIEAASFAKVPWKNLCFPCPNPNPSKGRKTSTPLRSVYHIVTRQERLGLQTLSSCEADAVLLAPGTLSMRLVRDKRFALIKCQTATSSEEITRYLCHFKLSFMPLRKRKYENLVKEHPNTKIFNNIGKNISTYPARMFYFEGIAGDRLQEILGESYIRELYAVPSRSTEFCLFSGVIEFFRTESLATLKTKYLLADINWSHINERYVMTSFKNTLLASEDAVLFSAGEVPRNRCRVMDTSKYVYWLDPASEISSLKTTVAKLPREGWWAGMVNYKDVGIIVKTTTCRSVADMPLLKPMEASEYRKIVRAKGSVVLESQGNMNLPIQPTSGKRSWKTKYWKVQMEEHSGADKEILILVAKAAVTSPNGLIIHAQCIENQVLVIKGKRNLVRRDLPRPLRDVSKPLTKLEYENLRSES</sequence>
<accession>A0A401IPB1</accession>
<comment type="caution">
    <text evidence="1">The sequence shown here is derived from an EMBL/GenBank/DDBJ whole genome shotgun (WGS) entry which is preliminary data.</text>
</comment>
<name>A0A401IPB1_9VIRU</name>
<protein>
    <submittedName>
        <fullName evidence="1">Scv016-like protein</fullName>
    </submittedName>
</protein>